<proteinExistence type="predicted"/>
<evidence type="ECO:0000313" key="3">
    <source>
        <dbReference type="EMBL" id="MBA0123980.1"/>
    </source>
</evidence>
<name>A0A838A376_9PSEU</name>
<evidence type="ECO:0000256" key="1">
    <source>
        <dbReference type="SAM" id="MobiDB-lite"/>
    </source>
</evidence>
<gene>
    <name evidence="3" type="ORF">H0B56_00300</name>
</gene>
<dbReference type="Proteomes" id="UP000582974">
    <property type="component" value="Unassembled WGS sequence"/>
</dbReference>
<sequence>MTSQGNEMGKLKRDVASLGAASVLLAGVSAIAVPGTAVGSSPLIAGSCGATLEGEPGQPISLDLESALGISGAPTISLGTAQEGTSTFAVPESELLGYLGDLSLLGISLPSVCEVTVTAVNTVSEPVQEATEPVTEAVEDTTEQLGDTVDDVVGGGGGGNDPAPAPGTGGGSDGSGTGGKSGGSGDAKNDPEPKPSMRSPNSAAYDSRTVPGWSNVPTSMAGGMLPMDSFASVPYANSSMVTSPGVRYGSDVPGYSPEFGLLGQGESGAEQRELTNAGSADALPSQGSGTVGAPMLIAVLALSMASAGLVRSWVLRKALASA</sequence>
<evidence type="ECO:0000256" key="2">
    <source>
        <dbReference type="SAM" id="Phobius"/>
    </source>
</evidence>
<reference evidence="3 4" key="1">
    <citation type="submission" date="2020-07" db="EMBL/GenBank/DDBJ databases">
        <title>Genome of Haloechinothrix sp.</title>
        <authorList>
            <person name="Tang S.-K."/>
            <person name="Yang L."/>
            <person name="Zhu W.-Y."/>
        </authorList>
    </citation>
    <scope>NUCLEOTIDE SEQUENCE [LARGE SCALE GENOMIC DNA]</scope>
    <source>
        <strain evidence="3 4">YIM 98757</strain>
    </source>
</reference>
<keyword evidence="4" id="KW-1185">Reference proteome</keyword>
<protein>
    <submittedName>
        <fullName evidence="3">Uncharacterized protein</fullName>
    </submittedName>
</protein>
<dbReference type="AlphaFoldDB" id="A0A838A376"/>
<dbReference type="EMBL" id="JACCKD010000001">
    <property type="protein sequence ID" value="MBA0123980.1"/>
    <property type="molecule type" value="Genomic_DNA"/>
</dbReference>
<feature type="region of interest" description="Disordered" evidence="1">
    <location>
        <begin position="126"/>
        <end position="211"/>
    </location>
</feature>
<accession>A0A838A376</accession>
<keyword evidence="2" id="KW-0812">Transmembrane</keyword>
<evidence type="ECO:0000313" key="4">
    <source>
        <dbReference type="Proteomes" id="UP000582974"/>
    </source>
</evidence>
<feature type="compositionally biased region" description="Gly residues" evidence="1">
    <location>
        <begin position="167"/>
        <end position="185"/>
    </location>
</feature>
<feature type="transmembrane region" description="Helical" evidence="2">
    <location>
        <begin position="291"/>
        <end position="310"/>
    </location>
</feature>
<comment type="caution">
    <text evidence="3">The sequence shown here is derived from an EMBL/GenBank/DDBJ whole genome shotgun (WGS) entry which is preliminary data.</text>
</comment>
<keyword evidence="2" id="KW-0472">Membrane</keyword>
<organism evidence="3 4">
    <name type="scientific">Haloechinothrix aidingensis</name>
    <dbReference type="NCBI Taxonomy" id="2752311"/>
    <lineage>
        <taxon>Bacteria</taxon>
        <taxon>Bacillati</taxon>
        <taxon>Actinomycetota</taxon>
        <taxon>Actinomycetes</taxon>
        <taxon>Pseudonocardiales</taxon>
        <taxon>Pseudonocardiaceae</taxon>
        <taxon>Haloechinothrix</taxon>
    </lineage>
</organism>
<keyword evidence="2" id="KW-1133">Transmembrane helix</keyword>